<sequence>MSKVDPFKYFKTSSAIIRLAVMYYVRYPLSFRQVEDILHERGIDVCHETIRYRVNRFGPRFAGSIRRKRTGHHSNWQWHLDEVFVKINGETHYLWRAVDHEGEVLECYVTRRRDRKSAKKFILKALRRYGYPHVVTTDRLLSYGAAFREIGIEGRQQCGGRSNNRCENSHLPFRRRERAMQRFRSMACLQQFSSIQSSIYNHFNHERHLISRQTFKAKRTTALHEWFGLAIA</sequence>
<evidence type="ECO:0000259" key="5">
    <source>
        <dbReference type="Pfam" id="PF13610"/>
    </source>
</evidence>
<dbReference type="InterPro" id="IPR012337">
    <property type="entry name" value="RNaseH-like_sf"/>
</dbReference>
<keyword evidence="4" id="KW-0233">DNA recombination</keyword>
<gene>
    <name evidence="6" type="ORF">BHV28_16670</name>
</gene>
<keyword evidence="2" id="KW-0815">Transposition</keyword>
<reference evidence="6 7" key="1">
    <citation type="journal article" date="2010" name="Science">
        <title>Genomic comparison of the ants Camponotus floridanus and Harpegnathos saltator.</title>
        <authorList>
            <person name="Bonasio R."/>
            <person name="Zhang G."/>
            <person name="Ye C."/>
            <person name="Mutti N.S."/>
            <person name="Fang X."/>
            <person name="Qin N."/>
            <person name="Donahue G."/>
            <person name="Yang P."/>
            <person name="Li Q."/>
            <person name="Li C."/>
            <person name="Zhang P."/>
            <person name="Huang Z."/>
            <person name="Berger S.L."/>
            <person name="Reinberg D."/>
            <person name="Wang J."/>
            <person name="Liebig J."/>
        </authorList>
    </citation>
    <scope>NUCLEOTIDE SEQUENCE [LARGE SCALE GENOMIC DNA]</scope>
    <source>
        <strain evidence="6 7">Hsal</strain>
    </source>
</reference>
<keyword evidence="7" id="KW-1185">Reference proteome</keyword>
<evidence type="ECO:0000256" key="4">
    <source>
        <dbReference type="ARBA" id="ARBA00023172"/>
    </source>
</evidence>
<dbReference type="EMBL" id="CP017315">
    <property type="protein sequence ID" value="AQS42343.1"/>
    <property type="molecule type" value="Genomic_DNA"/>
</dbReference>
<dbReference type="SUPFAM" id="SSF53098">
    <property type="entry name" value="Ribonuclease H-like"/>
    <property type="match status" value="1"/>
</dbReference>
<evidence type="ECO:0000256" key="1">
    <source>
        <dbReference type="ARBA" id="ARBA00002286"/>
    </source>
</evidence>
<keyword evidence="3" id="KW-0238">DNA-binding</keyword>
<dbReference type="GO" id="GO:0006310">
    <property type="term" value="P:DNA recombination"/>
    <property type="evidence" value="ECO:0007669"/>
    <property type="project" value="UniProtKB-KW"/>
</dbReference>
<evidence type="ECO:0000256" key="3">
    <source>
        <dbReference type="ARBA" id="ARBA00023125"/>
    </source>
</evidence>
<feature type="domain" description="DDE" evidence="5">
    <location>
        <begin position="75"/>
        <end position="205"/>
    </location>
</feature>
<dbReference type="GO" id="GO:0003677">
    <property type="term" value="F:DNA binding"/>
    <property type="evidence" value="ECO:0007669"/>
    <property type="project" value="UniProtKB-KW"/>
</dbReference>
<dbReference type="AlphaFoldDB" id="A0A1U9JWW3"/>
<dbReference type="InterPro" id="IPR032874">
    <property type="entry name" value="DDE_dom"/>
</dbReference>
<dbReference type="STRING" id="1902579.BHV28_16670"/>
<dbReference type="Pfam" id="PF13610">
    <property type="entry name" value="DDE_Tnp_IS240"/>
    <property type="match status" value="1"/>
</dbReference>
<dbReference type="KEGG" id="thd:BHV28_16670"/>
<dbReference type="GO" id="GO:0032196">
    <property type="term" value="P:transposition"/>
    <property type="evidence" value="ECO:0007669"/>
    <property type="project" value="UniProtKB-KW"/>
</dbReference>
<proteinExistence type="predicted"/>
<dbReference type="InterPro" id="IPR047930">
    <property type="entry name" value="Transpos_IS6"/>
</dbReference>
<reference evidence="6 7" key="2">
    <citation type="journal article" date="2016" name="Sci. Rep.">
        <title>The genome of Rhizobiales bacteria in predatory ants reveals urease gene functions but no genes for nitrogen fixation.</title>
        <authorList>
            <person name="Neuvonen M.M."/>
            <person name="Tamarit D."/>
            <person name="Naslund K."/>
            <person name="Liebig J."/>
            <person name="Feldhaar H."/>
            <person name="Moran N.A."/>
            <person name="Guy L."/>
            <person name="Andersson S.G."/>
        </authorList>
    </citation>
    <scope>NUCLEOTIDE SEQUENCE [LARGE SCALE GENOMIC DNA]</scope>
    <source>
        <strain evidence="6 7">Hsal</strain>
    </source>
</reference>
<dbReference type="Gene3D" id="3.30.420.10">
    <property type="entry name" value="Ribonuclease H-like superfamily/Ribonuclease H"/>
    <property type="match status" value="1"/>
</dbReference>
<protein>
    <submittedName>
        <fullName evidence="6">Transposase</fullName>
    </submittedName>
</protein>
<evidence type="ECO:0000313" key="7">
    <source>
        <dbReference type="Proteomes" id="UP000188912"/>
    </source>
</evidence>
<dbReference type="NCBIfam" id="NF033587">
    <property type="entry name" value="transpos_IS6"/>
    <property type="match status" value="1"/>
</dbReference>
<organism evidence="6 7">
    <name type="scientific">Candidatus Tokpelaia hoelldobleri</name>
    <dbReference type="NCBI Taxonomy" id="1902579"/>
    <lineage>
        <taxon>Bacteria</taxon>
        <taxon>Pseudomonadati</taxon>
        <taxon>Pseudomonadota</taxon>
        <taxon>Alphaproteobacteria</taxon>
        <taxon>Hyphomicrobiales</taxon>
        <taxon>Candidatus Tokpelaia</taxon>
    </lineage>
</organism>
<name>A0A1U9JWW3_9HYPH</name>
<evidence type="ECO:0000256" key="2">
    <source>
        <dbReference type="ARBA" id="ARBA00022578"/>
    </source>
</evidence>
<dbReference type="InterPro" id="IPR036397">
    <property type="entry name" value="RNaseH_sf"/>
</dbReference>
<dbReference type="Proteomes" id="UP000188912">
    <property type="component" value="Chromosome"/>
</dbReference>
<comment type="function">
    <text evidence="1">Involved in the transposition of the insertion sequence.</text>
</comment>
<dbReference type="InterPro" id="IPR052183">
    <property type="entry name" value="IS_Transposase"/>
</dbReference>
<dbReference type="PANTHER" id="PTHR35528">
    <property type="entry name" value="BLL1675 PROTEIN"/>
    <property type="match status" value="1"/>
</dbReference>
<dbReference type="PANTHER" id="PTHR35528:SF3">
    <property type="entry name" value="BLL1675 PROTEIN"/>
    <property type="match status" value="1"/>
</dbReference>
<accession>A0A1U9JWW3</accession>
<evidence type="ECO:0000313" key="6">
    <source>
        <dbReference type="EMBL" id="AQS42343.1"/>
    </source>
</evidence>